<feature type="compositionally biased region" description="Basic and acidic residues" evidence="1">
    <location>
        <begin position="81"/>
        <end position="94"/>
    </location>
</feature>
<evidence type="ECO:0000256" key="1">
    <source>
        <dbReference type="SAM" id="MobiDB-lite"/>
    </source>
</evidence>
<gene>
    <name evidence="2" type="ORF">H0H81_009334</name>
</gene>
<feature type="compositionally biased region" description="Polar residues" evidence="1">
    <location>
        <begin position="304"/>
        <end position="313"/>
    </location>
</feature>
<feature type="region of interest" description="Disordered" evidence="1">
    <location>
        <begin position="291"/>
        <end position="315"/>
    </location>
</feature>
<dbReference type="EMBL" id="JABCKI010005985">
    <property type="protein sequence ID" value="KAG5636034.1"/>
    <property type="molecule type" value="Genomic_DNA"/>
</dbReference>
<dbReference type="OrthoDB" id="3070163at2759"/>
<comment type="caution">
    <text evidence="2">The sequence shown here is derived from an EMBL/GenBank/DDBJ whole genome shotgun (WGS) entry which is preliminary data.</text>
</comment>
<organism evidence="2 3">
    <name type="scientific">Sphagnurus paluster</name>
    <dbReference type="NCBI Taxonomy" id="117069"/>
    <lineage>
        <taxon>Eukaryota</taxon>
        <taxon>Fungi</taxon>
        <taxon>Dikarya</taxon>
        <taxon>Basidiomycota</taxon>
        <taxon>Agaricomycotina</taxon>
        <taxon>Agaricomycetes</taxon>
        <taxon>Agaricomycetidae</taxon>
        <taxon>Agaricales</taxon>
        <taxon>Tricholomatineae</taxon>
        <taxon>Lyophyllaceae</taxon>
        <taxon>Sphagnurus</taxon>
    </lineage>
</organism>
<reference evidence="2" key="1">
    <citation type="submission" date="2021-02" db="EMBL/GenBank/DDBJ databases">
        <authorList>
            <person name="Nieuwenhuis M."/>
            <person name="Van De Peppel L.J.J."/>
        </authorList>
    </citation>
    <scope>NUCLEOTIDE SEQUENCE</scope>
    <source>
        <strain evidence="2">D49</strain>
    </source>
</reference>
<sequence length="631" mass="69851">MASTQLQQNILSETEIPDNTLEDLITATKPAAKRARANTNSTGSTSESQRKKSRKDVVPAETPDPDPIGSKAVKGKKRAKKIVEPREPLPERVKRVQTPGAPDQKTGRRTSAKLAADIQKHTELEKKIEILEAQKRTMLAQMEIDQEREQAEEDEASVNHITDMYDPEDDDEEFFNLDTEDASDNGAEKRKTARQKKATRGETRAAVESLKIKLKGMDVGSKGGVEHCHTVIQPRPRHLSGLVAGWSPPSQVKPGTEDRPKTHTLGGFTDDDVITDQPTETHSWSNQTVHIVSSSSESDESHHVTNSANTTRTPVPVNLELKVPQKMASRTLAKATPSPIKREESSSSTASSDALLTAALKIPQFIEEKWVTSFLPTLYHCILSNDDPFGNFLGGNALPTIRLVFKTVFPDSNYEVIFRGRVYEKAYERGMDLRARIARSAITVVTKHFAQDEFKDNPAAITKYVKWAVRDDGPMLFRVPAAQFPVAGTPSKAVDLFQSSFIVEVVKPVLKGLRGSKGYKLFSEPKAAFALAAAAVERAFLCFRSGKFKKPSKPFGNEAVGNSVQEYMENFKDFSQRRWTQLLDACKPDDDLDDEVIEVSAPVPIPTMSTLDGKRRKLYVASSPAPEIIDN</sequence>
<protein>
    <submittedName>
        <fullName evidence="2">Uncharacterized protein</fullName>
    </submittedName>
</protein>
<dbReference type="Proteomes" id="UP000717328">
    <property type="component" value="Unassembled WGS sequence"/>
</dbReference>
<name>A0A9P7FS53_9AGAR</name>
<accession>A0A9P7FS53</accession>
<proteinExistence type="predicted"/>
<feature type="compositionally biased region" description="Acidic residues" evidence="1">
    <location>
        <begin position="165"/>
        <end position="183"/>
    </location>
</feature>
<feature type="compositionally biased region" description="Polar residues" evidence="1">
    <location>
        <begin position="1"/>
        <end position="12"/>
    </location>
</feature>
<feature type="compositionally biased region" description="Acidic residues" evidence="1">
    <location>
        <begin position="146"/>
        <end position="156"/>
    </location>
</feature>
<feature type="region of interest" description="Disordered" evidence="1">
    <location>
        <begin position="146"/>
        <end position="204"/>
    </location>
</feature>
<evidence type="ECO:0000313" key="2">
    <source>
        <dbReference type="EMBL" id="KAG5636034.1"/>
    </source>
</evidence>
<evidence type="ECO:0000313" key="3">
    <source>
        <dbReference type="Proteomes" id="UP000717328"/>
    </source>
</evidence>
<feature type="region of interest" description="Disordered" evidence="1">
    <location>
        <begin position="1"/>
        <end position="114"/>
    </location>
</feature>
<feature type="region of interest" description="Disordered" evidence="1">
    <location>
        <begin position="248"/>
        <end position="273"/>
    </location>
</feature>
<reference evidence="2" key="2">
    <citation type="submission" date="2021-10" db="EMBL/GenBank/DDBJ databases">
        <title>Phylogenomics reveals ancestral predisposition of the termite-cultivated fungus Termitomyces towards a domesticated lifestyle.</title>
        <authorList>
            <person name="Auxier B."/>
            <person name="Grum-Grzhimaylo A."/>
            <person name="Cardenas M.E."/>
            <person name="Lodge J.D."/>
            <person name="Laessoe T."/>
            <person name="Pedersen O."/>
            <person name="Smith M.E."/>
            <person name="Kuyper T.W."/>
            <person name="Franco-Molano E.A."/>
            <person name="Baroni T.J."/>
            <person name="Aanen D.K."/>
        </authorList>
    </citation>
    <scope>NUCLEOTIDE SEQUENCE</scope>
    <source>
        <strain evidence="2">D49</strain>
    </source>
</reference>
<keyword evidence="3" id="KW-1185">Reference proteome</keyword>
<dbReference type="AlphaFoldDB" id="A0A9P7FS53"/>